<accession>A0A835BTB6</accession>
<reference evidence="3" key="1">
    <citation type="submission" date="2020-07" db="EMBL/GenBank/DDBJ databases">
        <title>Genome sequence and genetic diversity analysis of an under-domesticated orphan crop, white fonio (Digitaria exilis).</title>
        <authorList>
            <person name="Bennetzen J.L."/>
            <person name="Chen S."/>
            <person name="Ma X."/>
            <person name="Wang X."/>
            <person name="Yssel A.E.J."/>
            <person name="Chaluvadi S.R."/>
            <person name="Johnson M."/>
            <person name="Gangashetty P."/>
            <person name="Hamidou F."/>
            <person name="Sanogo M.D."/>
            <person name="Zwaenepoel A."/>
            <person name="Wallace J."/>
            <person name="Van De Peer Y."/>
            <person name="Van Deynze A."/>
        </authorList>
    </citation>
    <scope>NUCLEOTIDE SEQUENCE</scope>
    <source>
        <tissue evidence="3">Leaves</tissue>
    </source>
</reference>
<keyword evidence="1" id="KW-0479">Metal-binding</keyword>
<keyword evidence="1" id="KW-0863">Zinc-finger</keyword>
<dbReference type="EMBL" id="JACEFO010001753">
    <property type="protein sequence ID" value="KAF8711079.1"/>
    <property type="molecule type" value="Genomic_DNA"/>
</dbReference>
<dbReference type="Pfam" id="PF14111">
    <property type="entry name" value="DUF4283"/>
    <property type="match status" value="1"/>
</dbReference>
<dbReference type="InterPro" id="IPR025558">
    <property type="entry name" value="DUF4283"/>
</dbReference>
<evidence type="ECO:0000313" key="4">
    <source>
        <dbReference type="Proteomes" id="UP000636709"/>
    </source>
</evidence>
<comment type="caution">
    <text evidence="3">The sequence shown here is derived from an EMBL/GenBank/DDBJ whole genome shotgun (WGS) entry which is preliminary data.</text>
</comment>
<dbReference type="AlphaFoldDB" id="A0A835BTB6"/>
<evidence type="ECO:0000259" key="2">
    <source>
        <dbReference type="PROSITE" id="PS50158"/>
    </source>
</evidence>
<organism evidence="3 4">
    <name type="scientific">Digitaria exilis</name>
    <dbReference type="NCBI Taxonomy" id="1010633"/>
    <lineage>
        <taxon>Eukaryota</taxon>
        <taxon>Viridiplantae</taxon>
        <taxon>Streptophyta</taxon>
        <taxon>Embryophyta</taxon>
        <taxon>Tracheophyta</taxon>
        <taxon>Spermatophyta</taxon>
        <taxon>Magnoliopsida</taxon>
        <taxon>Liliopsida</taxon>
        <taxon>Poales</taxon>
        <taxon>Poaceae</taxon>
        <taxon>PACMAD clade</taxon>
        <taxon>Panicoideae</taxon>
        <taxon>Panicodae</taxon>
        <taxon>Paniceae</taxon>
        <taxon>Anthephorinae</taxon>
        <taxon>Digitaria</taxon>
    </lineage>
</organism>
<dbReference type="InterPro" id="IPR036875">
    <property type="entry name" value="Znf_CCHC_sf"/>
</dbReference>
<evidence type="ECO:0000313" key="3">
    <source>
        <dbReference type="EMBL" id="KAF8711079.1"/>
    </source>
</evidence>
<name>A0A835BTB6_9POAL</name>
<dbReference type="Proteomes" id="UP000636709">
    <property type="component" value="Unassembled WGS sequence"/>
</dbReference>
<dbReference type="InterPro" id="IPR025836">
    <property type="entry name" value="Zn_knuckle_CX2CX4HX4C"/>
</dbReference>
<dbReference type="InterPro" id="IPR040256">
    <property type="entry name" value="At4g02000-like"/>
</dbReference>
<dbReference type="SUPFAM" id="SSF57756">
    <property type="entry name" value="Retrovirus zinc finger-like domains"/>
    <property type="match status" value="1"/>
</dbReference>
<keyword evidence="4" id="KW-1185">Reference proteome</keyword>
<proteinExistence type="predicted"/>
<dbReference type="InterPro" id="IPR001878">
    <property type="entry name" value="Znf_CCHC"/>
</dbReference>
<evidence type="ECO:0000256" key="1">
    <source>
        <dbReference type="PROSITE-ProRule" id="PRU00047"/>
    </source>
</evidence>
<protein>
    <recommendedName>
        <fullName evidence="2">CCHC-type domain-containing protein</fullName>
    </recommendedName>
</protein>
<dbReference type="GO" id="GO:0008270">
    <property type="term" value="F:zinc ion binding"/>
    <property type="evidence" value="ECO:0007669"/>
    <property type="project" value="UniProtKB-KW"/>
</dbReference>
<feature type="domain" description="CCHC-type" evidence="2">
    <location>
        <begin position="273"/>
        <end position="288"/>
    </location>
</feature>
<gene>
    <name evidence="3" type="ORF">HU200_029084</name>
</gene>
<dbReference type="PROSITE" id="PS50158">
    <property type="entry name" value="ZF_CCHC"/>
    <property type="match status" value="1"/>
</dbReference>
<dbReference type="PANTHER" id="PTHR31286">
    <property type="entry name" value="GLYCINE-RICH CELL WALL STRUCTURAL PROTEIN 1.8-LIKE"/>
    <property type="match status" value="1"/>
</dbReference>
<dbReference type="OrthoDB" id="696115at2759"/>
<dbReference type="PANTHER" id="PTHR31286:SF134">
    <property type="entry name" value="OS01G0559450 PROTEIN"/>
    <property type="match status" value="1"/>
</dbReference>
<dbReference type="Pfam" id="PF14392">
    <property type="entry name" value="zf-CCHC_4"/>
    <property type="match status" value="1"/>
</dbReference>
<keyword evidence="1" id="KW-0862">Zinc</keyword>
<sequence>MVIRFFGFCLLFDADPTTTNTNRHTHTDGYLAVKNSLYGDLAAKALRLGSDLVWLLRNSVGGDLGSPNLDRRLVLIGEQKEQEGDGEQEEEEEYVIEEEEDAVQGPCWMAVARFYSGQVYKTGVLFNELSKAWVKALPVPVRELRDNRFLVEFDSEWLWKKVIFGGPWTFRGDAVIFVPYDGLQRFSEVVIESIALWIRVYDILERLMLDGFVRSLGNKVGKVLEIAEARMDYKRVKVDFPLDKPIVAVVKRKVQGRGIMEFNVRYENIPHFCFLCERIGHADRECPDEAEMEGGVKFGTALRCSPQKVGYWEAYNDPGSRPKINKGSEF</sequence>
<dbReference type="GO" id="GO:0003676">
    <property type="term" value="F:nucleic acid binding"/>
    <property type="evidence" value="ECO:0007669"/>
    <property type="project" value="InterPro"/>
</dbReference>